<reference evidence="4" key="2">
    <citation type="submission" date="2025-09" db="UniProtKB">
        <authorList>
            <consortium name="Ensembl"/>
        </authorList>
    </citation>
    <scope>IDENTIFICATION</scope>
</reference>
<dbReference type="AlphaFoldDB" id="A0A3B3VU48"/>
<evidence type="ECO:0000313" key="4">
    <source>
        <dbReference type="Ensembl" id="ENSPLAP00000028566.1"/>
    </source>
</evidence>
<name>A0A3B3VU48_9TELE</name>
<sequence>MAAYTLCLCIAASLLLTRPTSAKNDAPCLPGKRNNAAETFIKRHLPPGTPTSLDQNEWEKFIKSLGGCNRPTQSFLHPDELEKVKSVCSSRGGKVLKDNLCISKQPFSFVTVRSIQGTCGIKNVKQENKHLILACEVLENQCVPVHFEGNSENQKPSNNAKDCQDPQTRGQAPTFKVAPLWLFAFMLIFYAF</sequence>
<feature type="signal peptide" evidence="2">
    <location>
        <begin position="1"/>
        <end position="22"/>
    </location>
</feature>
<feature type="chain" id="PRO_5017255117" evidence="2">
    <location>
        <begin position="23"/>
        <end position="192"/>
    </location>
</feature>
<dbReference type="SMART" id="SM00092">
    <property type="entry name" value="RNAse_Pc"/>
    <property type="match status" value="1"/>
</dbReference>
<dbReference type="InterPro" id="IPR036816">
    <property type="entry name" value="RNaseA-like_dom_sf"/>
</dbReference>
<organism evidence="4 5">
    <name type="scientific">Poecilia latipinna</name>
    <name type="common">sailfin molly</name>
    <dbReference type="NCBI Taxonomy" id="48699"/>
    <lineage>
        <taxon>Eukaryota</taxon>
        <taxon>Metazoa</taxon>
        <taxon>Chordata</taxon>
        <taxon>Craniata</taxon>
        <taxon>Vertebrata</taxon>
        <taxon>Euteleostomi</taxon>
        <taxon>Actinopterygii</taxon>
        <taxon>Neopterygii</taxon>
        <taxon>Teleostei</taxon>
        <taxon>Neoteleostei</taxon>
        <taxon>Acanthomorphata</taxon>
        <taxon>Ovalentaria</taxon>
        <taxon>Atherinomorphae</taxon>
        <taxon>Cyprinodontiformes</taxon>
        <taxon>Poeciliidae</taxon>
        <taxon>Poeciliinae</taxon>
        <taxon>Poecilia</taxon>
    </lineage>
</organism>
<dbReference type="Pfam" id="PF00074">
    <property type="entry name" value="RnaseA"/>
    <property type="match status" value="1"/>
</dbReference>
<proteinExistence type="predicted"/>
<evidence type="ECO:0000259" key="3">
    <source>
        <dbReference type="SMART" id="SM00092"/>
    </source>
</evidence>
<dbReference type="InterPro" id="IPR023412">
    <property type="entry name" value="RNaseA_domain"/>
</dbReference>
<dbReference type="GeneTree" id="ENSGT01030000234784"/>
<protein>
    <submittedName>
        <fullName evidence="4">Si:dkey-237j11.3</fullName>
    </submittedName>
</protein>
<dbReference type="SUPFAM" id="SSF54076">
    <property type="entry name" value="RNase A-like"/>
    <property type="match status" value="1"/>
</dbReference>
<evidence type="ECO:0000256" key="2">
    <source>
        <dbReference type="SAM" id="SignalP"/>
    </source>
</evidence>
<evidence type="ECO:0000313" key="5">
    <source>
        <dbReference type="Proteomes" id="UP000261500"/>
    </source>
</evidence>
<feature type="compositionally biased region" description="Polar residues" evidence="1">
    <location>
        <begin position="150"/>
        <end position="170"/>
    </location>
</feature>
<feature type="region of interest" description="Disordered" evidence="1">
    <location>
        <begin position="149"/>
        <end position="170"/>
    </location>
</feature>
<accession>A0A3B3VU48</accession>
<dbReference type="Proteomes" id="UP000261500">
    <property type="component" value="Unplaced"/>
</dbReference>
<reference evidence="4" key="1">
    <citation type="submission" date="2025-08" db="UniProtKB">
        <authorList>
            <consortium name="Ensembl"/>
        </authorList>
    </citation>
    <scope>IDENTIFICATION</scope>
</reference>
<evidence type="ECO:0000256" key="1">
    <source>
        <dbReference type="SAM" id="MobiDB-lite"/>
    </source>
</evidence>
<feature type="domain" description="Ribonuclease A-domain" evidence="3">
    <location>
        <begin position="33"/>
        <end position="151"/>
    </location>
</feature>
<dbReference type="Ensembl" id="ENSPLAT00000022654.1">
    <property type="protein sequence ID" value="ENSPLAP00000028566.1"/>
    <property type="gene ID" value="ENSPLAG00000018029.1"/>
</dbReference>
<keyword evidence="5" id="KW-1185">Reference proteome</keyword>
<keyword evidence="2" id="KW-0732">Signal</keyword>
<dbReference type="Gene3D" id="3.10.130.10">
    <property type="entry name" value="Ribonuclease A-like domain"/>
    <property type="match status" value="1"/>
</dbReference>